<comment type="caution">
    <text evidence="1">The sequence shown here is derived from an EMBL/GenBank/DDBJ whole genome shotgun (WGS) entry which is preliminary data.</text>
</comment>
<accession>A0A645J7V7</accession>
<organism evidence="1">
    <name type="scientific">bioreactor metagenome</name>
    <dbReference type="NCBI Taxonomy" id="1076179"/>
    <lineage>
        <taxon>unclassified sequences</taxon>
        <taxon>metagenomes</taxon>
        <taxon>ecological metagenomes</taxon>
    </lineage>
</organism>
<sequence length="74" mass="8035">MPFLAVPAQAVVALAYHQEHSVARHARELVHQRPVRIHQRHAPHGGEAQLHGVYAQPVGPCLGIALGELLLDQA</sequence>
<evidence type="ECO:0000313" key="1">
    <source>
        <dbReference type="EMBL" id="MPN58779.1"/>
    </source>
</evidence>
<name>A0A645J7V7_9ZZZZ</name>
<dbReference type="AlphaFoldDB" id="A0A645J7V7"/>
<reference evidence="1" key="1">
    <citation type="submission" date="2019-08" db="EMBL/GenBank/DDBJ databases">
        <authorList>
            <person name="Kucharzyk K."/>
            <person name="Murdoch R.W."/>
            <person name="Higgins S."/>
            <person name="Loffler F."/>
        </authorList>
    </citation>
    <scope>NUCLEOTIDE SEQUENCE</scope>
</reference>
<proteinExistence type="predicted"/>
<protein>
    <submittedName>
        <fullName evidence="1">Uncharacterized protein</fullName>
    </submittedName>
</protein>
<dbReference type="EMBL" id="VSSQ01131950">
    <property type="protein sequence ID" value="MPN58779.1"/>
    <property type="molecule type" value="Genomic_DNA"/>
</dbReference>
<gene>
    <name evidence="1" type="ORF">SDC9_206493</name>
</gene>